<dbReference type="InterPro" id="IPR050542">
    <property type="entry name" value="Glycosyl_Hydrlase18_Chitinase"/>
</dbReference>
<keyword evidence="8 10" id="KW-0326">Glycosidase</keyword>
<feature type="domain" description="GH18" evidence="13">
    <location>
        <begin position="1"/>
        <end position="301"/>
    </location>
</feature>
<dbReference type="Proteomes" id="UP001177003">
    <property type="component" value="Chromosome 0"/>
</dbReference>
<dbReference type="PROSITE" id="PS51910">
    <property type="entry name" value="GH18_2"/>
    <property type="match status" value="1"/>
</dbReference>
<keyword evidence="7" id="KW-0119">Carbohydrate metabolism</keyword>
<evidence type="ECO:0000256" key="11">
    <source>
        <dbReference type="RuleBase" id="RU004453"/>
    </source>
</evidence>
<dbReference type="SUPFAM" id="SSF51445">
    <property type="entry name" value="(Trans)glycosidases"/>
    <property type="match status" value="1"/>
</dbReference>
<evidence type="ECO:0000256" key="2">
    <source>
        <dbReference type="ARBA" id="ARBA00012729"/>
    </source>
</evidence>
<evidence type="ECO:0000256" key="6">
    <source>
        <dbReference type="ARBA" id="ARBA00023157"/>
    </source>
</evidence>
<evidence type="ECO:0000313" key="14">
    <source>
        <dbReference type="EMBL" id="CAI9261835.1"/>
    </source>
</evidence>
<dbReference type="PROSITE" id="PS01095">
    <property type="entry name" value="GH18_1"/>
    <property type="match status" value="1"/>
</dbReference>
<dbReference type="InterPro" id="IPR017853">
    <property type="entry name" value="GH"/>
</dbReference>
<keyword evidence="4 10" id="KW-0378">Hydrolase</keyword>
<feature type="signal peptide" evidence="12">
    <location>
        <begin position="1"/>
        <end position="29"/>
    </location>
</feature>
<dbReference type="GO" id="GO:0000272">
    <property type="term" value="P:polysaccharide catabolic process"/>
    <property type="evidence" value="ECO:0007669"/>
    <property type="project" value="UniProtKB-KW"/>
</dbReference>
<evidence type="ECO:0000256" key="5">
    <source>
        <dbReference type="ARBA" id="ARBA00023024"/>
    </source>
</evidence>
<comment type="catalytic activity">
    <reaction evidence="1">
        <text>Random endo-hydrolysis of N-acetyl-beta-D-glucosaminide (1-&gt;4)-beta-linkages in chitin and chitodextrins.</text>
        <dbReference type="EC" id="3.2.1.14"/>
    </reaction>
</comment>
<keyword evidence="6" id="KW-1015">Disulfide bond</keyword>
<reference evidence="14" key="1">
    <citation type="submission" date="2023-04" db="EMBL/GenBank/DDBJ databases">
        <authorList>
            <person name="Vijverberg K."/>
            <person name="Xiong W."/>
            <person name="Schranz E."/>
        </authorList>
    </citation>
    <scope>NUCLEOTIDE SEQUENCE</scope>
</reference>
<evidence type="ECO:0000256" key="4">
    <source>
        <dbReference type="ARBA" id="ARBA00022801"/>
    </source>
</evidence>
<evidence type="ECO:0000256" key="12">
    <source>
        <dbReference type="SAM" id="SignalP"/>
    </source>
</evidence>
<proteinExistence type="inferred from homology"/>
<keyword evidence="3 12" id="KW-0732">Signal</keyword>
<evidence type="ECO:0000256" key="1">
    <source>
        <dbReference type="ARBA" id="ARBA00000822"/>
    </source>
</evidence>
<feature type="chain" id="PRO_5041323269" description="chitinase" evidence="12">
    <location>
        <begin position="30"/>
        <end position="301"/>
    </location>
</feature>
<name>A0AA35V9E9_LACSI</name>
<sequence length="301" mass="32498">MVSINSKHAHALLLLISINLAFFFFTALSQSNPNISIGIDNEGLFVYVFSVAVVRVDIPASNLQTTSLQNLAGTDHRDSAAGSTSTCSGVIPDIRACQSQGVKVFLSLDGSYSVSQDAQQFSDYIWNTFLGGQSNSRPFGDVVFDGINFDIEAGSGSDQFWADVATSLKVHSSSSSQLQKKLYLSAAVPCLFPADAHLGAGLFDYVWVRFYNNRQCEYGANAVALLAAWNRWTTQVINSTHIFLGLPAAPGAARSGYIPPDVLTSTVLPFIKTSPKYGGVMLWDTFYDQQTGYSAAIKNSV</sequence>
<dbReference type="PANTHER" id="PTHR45708">
    <property type="entry name" value="ENDOCHITINASE"/>
    <property type="match status" value="1"/>
</dbReference>
<dbReference type="InterPro" id="IPR001223">
    <property type="entry name" value="Glyco_hydro18_cat"/>
</dbReference>
<dbReference type="AlphaFoldDB" id="A0AA35V9E9"/>
<dbReference type="GO" id="GO:0008843">
    <property type="term" value="F:endochitinase activity"/>
    <property type="evidence" value="ECO:0007669"/>
    <property type="project" value="UniProtKB-EC"/>
</dbReference>
<dbReference type="EC" id="3.2.1.14" evidence="2"/>
<evidence type="ECO:0000256" key="3">
    <source>
        <dbReference type="ARBA" id="ARBA00022729"/>
    </source>
</evidence>
<dbReference type="GO" id="GO:0005576">
    <property type="term" value="C:extracellular region"/>
    <property type="evidence" value="ECO:0007669"/>
    <property type="project" value="TreeGrafter"/>
</dbReference>
<accession>A0AA35V9E9</accession>
<keyword evidence="15" id="KW-1185">Reference proteome</keyword>
<evidence type="ECO:0000313" key="15">
    <source>
        <dbReference type="Proteomes" id="UP001177003"/>
    </source>
</evidence>
<evidence type="ECO:0000256" key="10">
    <source>
        <dbReference type="RuleBase" id="RU000489"/>
    </source>
</evidence>
<organism evidence="14 15">
    <name type="scientific">Lactuca saligna</name>
    <name type="common">Willowleaf lettuce</name>
    <dbReference type="NCBI Taxonomy" id="75948"/>
    <lineage>
        <taxon>Eukaryota</taxon>
        <taxon>Viridiplantae</taxon>
        <taxon>Streptophyta</taxon>
        <taxon>Embryophyta</taxon>
        <taxon>Tracheophyta</taxon>
        <taxon>Spermatophyta</taxon>
        <taxon>Magnoliopsida</taxon>
        <taxon>eudicotyledons</taxon>
        <taxon>Gunneridae</taxon>
        <taxon>Pentapetalae</taxon>
        <taxon>asterids</taxon>
        <taxon>campanulids</taxon>
        <taxon>Asterales</taxon>
        <taxon>Asteraceae</taxon>
        <taxon>Cichorioideae</taxon>
        <taxon>Cichorieae</taxon>
        <taxon>Lactucinae</taxon>
        <taxon>Lactuca</taxon>
    </lineage>
</organism>
<dbReference type="Gene3D" id="3.20.20.80">
    <property type="entry name" value="Glycosidases"/>
    <property type="match status" value="1"/>
</dbReference>
<gene>
    <name evidence="14" type="ORF">LSALG_LOCUS2610</name>
</gene>
<dbReference type="Pfam" id="PF00704">
    <property type="entry name" value="Glyco_hydro_18"/>
    <property type="match status" value="1"/>
</dbReference>
<protein>
    <recommendedName>
        <fullName evidence="2">chitinase</fullName>
        <ecNumber evidence="2">3.2.1.14</ecNumber>
    </recommendedName>
</protein>
<dbReference type="PANTHER" id="PTHR45708:SF22">
    <property type="entry name" value="ACIDIC ENDOCHITINASE"/>
    <property type="match status" value="1"/>
</dbReference>
<comment type="similarity">
    <text evidence="11">Belongs to the glycosyl hydrolase 18 family.</text>
</comment>
<evidence type="ECO:0000256" key="9">
    <source>
        <dbReference type="ARBA" id="ARBA00023326"/>
    </source>
</evidence>
<keyword evidence="5" id="KW-0146">Chitin degradation</keyword>
<evidence type="ECO:0000259" key="13">
    <source>
        <dbReference type="PROSITE" id="PS51910"/>
    </source>
</evidence>
<dbReference type="InterPro" id="IPR001579">
    <property type="entry name" value="Glyco_hydro_18_chit_AS"/>
</dbReference>
<dbReference type="GO" id="GO:0006032">
    <property type="term" value="P:chitin catabolic process"/>
    <property type="evidence" value="ECO:0007669"/>
    <property type="project" value="UniProtKB-KW"/>
</dbReference>
<evidence type="ECO:0000256" key="8">
    <source>
        <dbReference type="ARBA" id="ARBA00023295"/>
    </source>
</evidence>
<keyword evidence="9" id="KW-0624">Polysaccharide degradation</keyword>
<evidence type="ECO:0000256" key="7">
    <source>
        <dbReference type="ARBA" id="ARBA00023277"/>
    </source>
</evidence>
<dbReference type="EMBL" id="OX465086">
    <property type="protein sequence ID" value="CAI9261835.1"/>
    <property type="molecule type" value="Genomic_DNA"/>
</dbReference>